<proteinExistence type="predicted"/>
<evidence type="ECO:0000313" key="3">
    <source>
        <dbReference type="Proteomes" id="UP001595953"/>
    </source>
</evidence>
<sequence>MKKLVALFLFISIAVSCSKDETPGDNGGNNGNNISANLQPTGSSSRDLLSDNTFESLVIELVYVEGNQPTQAAVNNLVSFIGARTYKPGGITVQSRSIPSPGLSPYTTQEIADIESANRTLYNTSNTIAVWAFFADGKAEGDTNTQVTLGTAYRNTSFVIYEATVKSLSGGAFEPSTSVLESAVMQHEFCHILGLTNLGAPMQSAHEDPSHSKHCDVESCLMYYAAATGEGITMVSGGNVPELDPQCIADLQANGGR</sequence>
<dbReference type="EMBL" id="JBHSGP010000004">
    <property type="protein sequence ID" value="MFC4720736.1"/>
    <property type="molecule type" value="Genomic_DNA"/>
</dbReference>
<keyword evidence="3" id="KW-1185">Reference proteome</keyword>
<comment type="caution">
    <text evidence="2">The sequence shown here is derived from an EMBL/GenBank/DDBJ whole genome shotgun (WGS) entry which is preliminary data.</text>
</comment>
<name>A0ABV9MXJ3_9FLAO</name>
<accession>A0ABV9MXJ3</accession>
<keyword evidence="2" id="KW-0645">Protease</keyword>
<dbReference type="GO" id="GO:0008237">
    <property type="term" value="F:metallopeptidase activity"/>
    <property type="evidence" value="ECO:0007669"/>
    <property type="project" value="UniProtKB-KW"/>
</dbReference>
<reference evidence="3" key="1">
    <citation type="journal article" date="2019" name="Int. J. Syst. Evol. Microbiol.">
        <title>The Global Catalogue of Microorganisms (GCM) 10K type strain sequencing project: providing services to taxonomists for standard genome sequencing and annotation.</title>
        <authorList>
            <consortium name="The Broad Institute Genomics Platform"/>
            <consortium name="The Broad Institute Genome Sequencing Center for Infectious Disease"/>
            <person name="Wu L."/>
            <person name="Ma J."/>
        </authorList>
    </citation>
    <scope>NUCLEOTIDE SEQUENCE [LARGE SCALE GENOMIC DNA]</scope>
    <source>
        <strain evidence="3">CCUG 63682</strain>
    </source>
</reference>
<keyword evidence="2" id="KW-0378">Hydrolase</keyword>
<dbReference type="PROSITE" id="PS51257">
    <property type="entry name" value="PROKAR_LIPOPROTEIN"/>
    <property type="match status" value="1"/>
</dbReference>
<dbReference type="Proteomes" id="UP001595953">
    <property type="component" value="Unassembled WGS sequence"/>
</dbReference>
<feature type="region of interest" description="Disordered" evidence="1">
    <location>
        <begin position="21"/>
        <end position="45"/>
    </location>
</feature>
<gene>
    <name evidence="2" type="ORF">ACFO5O_00265</name>
</gene>
<evidence type="ECO:0000313" key="2">
    <source>
        <dbReference type="EMBL" id="MFC4720736.1"/>
    </source>
</evidence>
<evidence type="ECO:0000256" key="1">
    <source>
        <dbReference type="SAM" id="MobiDB-lite"/>
    </source>
</evidence>
<organism evidence="2 3">
    <name type="scientific">Geojedonia litorea</name>
    <dbReference type="NCBI Taxonomy" id="1268269"/>
    <lineage>
        <taxon>Bacteria</taxon>
        <taxon>Pseudomonadati</taxon>
        <taxon>Bacteroidota</taxon>
        <taxon>Flavobacteriia</taxon>
        <taxon>Flavobacteriales</taxon>
        <taxon>Flavobacteriaceae</taxon>
        <taxon>Geojedonia</taxon>
    </lineage>
</organism>
<keyword evidence="2" id="KW-0482">Metalloprotease</keyword>
<feature type="compositionally biased region" description="Polar residues" evidence="1">
    <location>
        <begin position="34"/>
        <end position="45"/>
    </location>
</feature>
<protein>
    <submittedName>
        <fullName evidence="2">Membrane metalloprotease</fullName>
    </submittedName>
</protein>
<dbReference type="SUPFAM" id="SSF55486">
    <property type="entry name" value="Metalloproteases ('zincins'), catalytic domain"/>
    <property type="match status" value="1"/>
</dbReference>
<dbReference type="RefSeq" id="WP_387959802.1">
    <property type="nucleotide sequence ID" value="NZ_JBHSGP010000004.1"/>
</dbReference>